<dbReference type="InterPro" id="IPR003331">
    <property type="entry name" value="UDP_GlcNAc_Epimerase_2_dom"/>
</dbReference>
<dbReference type="PANTHER" id="PTHR43174">
    <property type="entry name" value="UDP-N-ACETYLGLUCOSAMINE 2-EPIMERASE"/>
    <property type="match status" value="1"/>
</dbReference>
<protein>
    <submittedName>
        <fullName evidence="3">UDP-N-acetylglucosamine 2-epimerase</fullName>
        <ecNumber evidence="3">5.1.3.14</ecNumber>
    </submittedName>
</protein>
<comment type="similarity">
    <text evidence="1">Belongs to the UDP-N-acetylglucosamine 2-epimerase family.</text>
</comment>
<dbReference type="Proteomes" id="UP000239735">
    <property type="component" value="Unassembled WGS sequence"/>
</dbReference>
<gene>
    <name evidence="3" type="primary">wecB</name>
    <name evidence="3" type="ORF">SBA5_1250001</name>
</gene>
<evidence type="ECO:0000259" key="2">
    <source>
        <dbReference type="Pfam" id="PF02350"/>
    </source>
</evidence>
<dbReference type="AlphaFoldDB" id="A0A2N9L420"/>
<organism evidence="3 4">
    <name type="scientific">Candidatus Sulfuritelmatomonas gaucii</name>
    <dbReference type="NCBI Taxonomy" id="2043161"/>
    <lineage>
        <taxon>Bacteria</taxon>
        <taxon>Pseudomonadati</taxon>
        <taxon>Acidobacteriota</taxon>
        <taxon>Terriglobia</taxon>
        <taxon>Terriglobales</taxon>
        <taxon>Acidobacteriaceae</taxon>
        <taxon>Candidatus Sulfuritelmatomonas</taxon>
    </lineage>
</organism>
<dbReference type="NCBIfam" id="TIGR00236">
    <property type="entry name" value="wecB"/>
    <property type="match status" value="1"/>
</dbReference>
<dbReference type="EC" id="5.1.3.14" evidence="3"/>
<dbReference type="Gene3D" id="3.40.50.2000">
    <property type="entry name" value="Glycogen Phosphorylase B"/>
    <property type="match status" value="2"/>
</dbReference>
<dbReference type="GO" id="GO:0008761">
    <property type="term" value="F:UDP-N-acetylglucosamine 2-epimerase activity"/>
    <property type="evidence" value="ECO:0007669"/>
    <property type="project" value="UniProtKB-EC"/>
</dbReference>
<proteinExistence type="inferred from homology"/>
<dbReference type="CDD" id="cd03786">
    <property type="entry name" value="GTB_UDP-GlcNAc_2-Epimerase"/>
    <property type="match status" value="1"/>
</dbReference>
<dbReference type="SUPFAM" id="SSF53756">
    <property type="entry name" value="UDP-Glycosyltransferase/glycogen phosphorylase"/>
    <property type="match status" value="1"/>
</dbReference>
<evidence type="ECO:0000313" key="3">
    <source>
        <dbReference type="EMBL" id="SPE18038.1"/>
    </source>
</evidence>
<evidence type="ECO:0000256" key="1">
    <source>
        <dbReference type="RuleBase" id="RU003513"/>
    </source>
</evidence>
<dbReference type="InterPro" id="IPR029767">
    <property type="entry name" value="WecB-like"/>
</dbReference>
<accession>A0A2N9L420</accession>
<keyword evidence="1 3" id="KW-0413">Isomerase</keyword>
<dbReference type="EMBL" id="OKRB01000030">
    <property type="protein sequence ID" value="SPE18038.1"/>
    <property type="molecule type" value="Genomic_DNA"/>
</dbReference>
<reference evidence="4" key="1">
    <citation type="submission" date="2018-02" db="EMBL/GenBank/DDBJ databases">
        <authorList>
            <person name="Hausmann B."/>
        </authorList>
    </citation>
    <scope>NUCLEOTIDE SEQUENCE [LARGE SCALE GENOMIC DNA]</scope>
    <source>
        <strain evidence="4">Peat soil MAG SbA5</strain>
    </source>
</reference>
<feature type="domain" description="UDP-N-acetylglucosamine 2-epimerase" evidence="2">
    <location>
        <begin position="6"/>
        <end position="331"/>
    </location>
</feature>
<name>A0A2N9L420_9BACT</name>
<sequence length="348" mass="38053">MGAGPGSHAVQTAEIMKRFEEALLREKPDLLIVVGDVNSTVACALVAAKVSYDVSGSRPFIAHVEAGLRSFDRGMPEEINRIVTDHLADLLFVTEESGIKNLRQEGIADHKIHFVGNTMIDSLVAFRDKAGLSPILDTLGLRAGKGSSGLKNDVARYALLTLHRPSNVDQRESFLSILEGLQELTSLCPVIFPAHPRTQKKIADFGFEDFFHHHCETRDGSQAINDVAKRRISMIDPLGYLDFLCLMEHAAVVITDSGGIQEETTCLGVPCVTVRENTERPVTIEVGTNILAGTSASGIREATRRQLESKREAAIPETWDGRSAERILDVICSELARHDASLFASVDR</sequence>
<evidence type="ECO:0000313" key="4">
    <source>
        <dbReference type="Proteomes" id="UP000239735"/>
    </source>
</evidence>
<dbReference type="Pfam" id="PF02350">
    <property type="entry name" value="Epimerase_2"/>
    <property type="match status" value="1"/>
</dbReference>
<dbReference type="PANTHER" id="PTHR43174:SF1">
    <property type="entry name" value="UDP-N-ACETYLGLUCOSAMINE 2-EPIMERASE"/>
    <property type="match status" value="1"/>
</dbReference>